<dbReference type="OrthoDB" id="329563at2759"/>
<feature type="repeat" description="TPR" evidence="3">
    <location>
        <begin position="140"/>
        <end position="173"/>
    </location>
</feature>
<feature type="repeat" description="TPR" evidence="3">
    <location>
        <begin position="554"/>
        <end position="587"/>
    </location>
</feature>
<dbReference type="Proteomes" id="UP000190831">
    <property type="component" value="Chromosome B"/>
</dbReference>
<dbReference type="Pfam" id="PF13432">
    <property type="entry name" value="TPR_16"/>
    <property type="match status" value="1"/>
</dbReference>
<dbReference type="GO" id="GO:0051301">
    <property type="term" value="P:cell division"/>
    <property type="evidence" value="ECO:0007669"/>
    <property type="project" value="TreeGrafter"/>
</dbReference>
<evidence type="ECO:0000256" key="1">
    <source>
        <dbReference type="ARBA" id="ARBA00022803"/>
    </source>
</evidence>
<dbReference type="GO" id="GO:0005737">
    <property type="term" value="C:cytoplasm"/>
    <property type="evidence" value="ECO:0007669"/>
    <property type="project" value="TreeGrafter"/>
</dbReference>
<name>A0A1G4M8I4_LACFM</name>
<comment type="similarity">
    <text evidence="2">Belongs to the APC3/CDC27 family.</text>
</comment>
<reference evidence="6" key="1">
    <citation type="submission" date="2016-03" db="EMBL/GenBank/DDBJ databases">
        <authorList>
            <person name="Devillers H."/>
        </authorList>
    </citation>
    <scope>NUCLEOTIDE SEQUENCE [LARGE SCALE GENOMIC DNA]</scope>
</reference>
<protein>
    <submittedName>
        <fullName evidence="5">LAFE_0B09186g1_1</fullName>
    </submittedName>
</protein>
<accession>A0A1G4M8I4</accession>
<proteinExistence type="inferred from homology"/>
<dbReference type="Pfam" id="PF00515">
    <property type="entry name" value="TPR_1"/>
    <property type="match status" value="1"/>
</dbReference>
<dbReference type="EMBL" id="LT598489">
    <property type="protein sequence ID" value="SCW00088.1"/>
    <property type="molecule type" value="Genomic_DNA"/>
</dbReference>
<dbReference type="Pfam" id="PF12895">
    <property type="entry name" value="ANAPC3"/>
    <property type="match status" value="1"/>
</dbReference>
<dbReference type="PANTHER" id="PTHR12558:SF13">
    <property type="entry name" value="CELL DIVISION CYCLE PROTEIN 27 HOMOLOG"/>
    <property type="match status" value="1"/>
</dbReference>
<organism evidence="5 6">
    <name type="scientific">Lachancea fermentati</name>
    <name type="common">Zygosaccharomyces fermentati</name>
    <dbReference type="NCBI Taxonomy" id="4955"/>
    <lineage>
        <taxon>Eukaryota</taxon>
        <taxon>Fungi</taxon>
        <taxon>Dikarya</taxon>
        <taxon>Ascomycota</taxon>
        <taxon>Saccharomycotina</taxon>
        <taxon>Saccharomycetes</taxon>
        <taxon>Saccharomycetales</taxon>
        <taxon>Saccharomycetaceae</taxon>
        <taxon>Lachancea</taxon>
    </lineage>
</organism>
<dbReference type="AlphaFoldDB" id="A0A1G4M8I4"/>
<dbReference type="GO" id="GO:0007091">
    <property type="term" value="P:metaphase/anaphase transition of mitotic cell cycle"/>
    <property type="evidence" value="ECO:0007669"/>
    <property type="project" value="TreeGrafter"/>
</dbReference>
<dbReference type="PROSITE" id="PS50005">
    <property type="entry name" value="TPR"/>
    <property type="match status" value="7"/>
</dbReference>
<evidence type="ECO:0000256" key="2">
    <source>
        <dbReference type="ARBA" id="ARBA00038210"/>
    </source>
</evidence>
<dbReference type="SUPFAM" id="SSF48452">
    <property type="entry name" value="TPR-like"/>
    <property type="match status" value="2"/>
</dbReference>
<feature type="repeat" description="TPR" evidence="3">
    <location>
        <begin position="588"/>
        <end position="621"/>
    </location>
</feature>
<feature type="repeat" description="TPR" evidence="3">
    <location>
        <begin position="418"/>
        <end position="451"/>
    </location>
</feature>
<keyword evidence="6" id="KW-1185">Reference proteome</keyword>
<gene>
    <name evidence="5" type="ORF">LAFE_0B09186G</name>
</gene>
<evidence type="ECO:0000313" key="5">
    <source>
        <dbReference type="EMBL" id="SCW00088.1"/>
    </source>
</evidence>
<dbReference type="GO" id="GO:0031145">
    <property type="term" value="P:anaphase-promoting complex-dependent catabolic process"/>
    <property type="evidence" value="ECO:0007669"/>
    <property type="project" value="TreeGrafter"/>
</dbReference>
<feature type="region of interest" description="Disordered" evidence="4">
    <location>
        <begin position="259"/>
        <end position="286"/>
    </location>
</feature>
<feature type="repeat" description="TPR" evidence="3">
    <location>
        <begin position="350"/>
        <end position="383"/>
    </location>
</feature>
<sequence length="636" mass="71420">MFRASSGTLLGGSIEDWTTLRELTEHSILQNNLETAEFQAELLSSLCGAMRDDHRARLDSAYLYGYVLYLRGKYTQAALAVRTHRDESFGCCYVLARCALQLDEERCSETLRSLVAHADRMALNGSGAVSEALCGMPDEATLHAVLGHLYHKLERFEESSVSHARALALNPYLWESLRALCDMRAGFSVGKLYRKRRDPPPTGHHIKLRRGLVGKPHTPFKVPGTDAKKKQANGQQLQQPFVRNRSIPTSSLLKSTGMASAAPTATPTNAFSRPRLLTTPPSKFMNTDKSVTPEHLGAPSTFGGPNLNFQLDGIFFALAKSYKSACKYDCYKAIRILNEELPKDVLETMPFVLANLGKLHFEVVNYEMARKYFTTLRDIQPARLTDMEIFSTLLWHLHDQVGLSNLCHELLDIDRLAPETWCCIGNLFSLNKDHEESIKAFQRATQLNSKFTYAYTLQGHEYASNDAFDTAKTCYRKALATNSQHYNAYYGLGMCCLKLGQYEECLLHFEKARSINPVNVILICCCGVALEKLNHQEKALQYYELACELQPMSSLSLFKKAQLLLAMGKYNSALENFEKLVSLAPDEATVHFLLGQLYQIVGRKQEAVKELTIAMNLDPKGNQLIKSALEKCHQQD</sequence>
<dbReference type="Gene3D" id="1.25.40.10">
    <property type="entry name" value="Tetratricopeptide repeat domain"/>
    <property type="match status" value="4"/>
</dbReference>
<dbReference type="STRING" id="4955.A0A1G4M8I4"/>
<feature type="repeat" description="TPR" evidence="3">
    <location>
        <begin position="486"/>
        <end position="519"/>
    </location>
</feature>
<dbReference type="Pfam" id="PF13181">
    <property type="entry name" value="TPR_8"/>
    <property type="match status" value="3"/>
</dbReference>
<evidence type="ECO:0000256" key="4">
    <source>
        <dbReference type="SAM" id="MobiDB-lite"/>
    </source>
</evidence>
<dbReference type="InterPro" id="IPR019734">
    <property type="entry name" value="TPR_rpt"/>
</dbReference>
<dbReference type="PANTHER" id="PTHR12558">
    <property type="entry name" value="CELL DIVISION CYCLE 16,23,27"/>
    <property type="match status" value="1"/>
</dbReference>
<dbReference type="OMA" id="CKYDCYK"/>
<keyword evidence="1 3" id="KW-0802">TPR repeat</keyword>
<dbReference type="GO" id="GO:0005680">
    <property type="term" value="C:anaphase-promoting complex"/>
    <property type="evidence" value="ECO:0007669"/>
    <property type="project" value="UniProtKB-ARBA"/>
</dbReference>
<evidence type="ECO:0000313" key="6">
    <source>
        <dbReference type="Proteomes" id="UP000190831"/>
    </source>
</evidence>
<dbReference type="InterPro" id="IPR011990">
    <property type="entry name" value="TPR-like_helical_dom_sf"/>
</dbReference>
<dbReference type="SMART" id="SM00028">
    <property type="entry name" value="TPR"/>
    <property type="match status" value="8"/>
</dbReference>
<dbReference type="GO" id="GO:0016567">
    <property type="term" value="P:protein ubiquitination"/>
    <property type="evidence" value="ECO:0007669"/>
    <property type="project" value="TreeGrafter"/>
</dbReference>
<evidence type="ECO:0000256" key="3">
    <source>
        <dbReference type="PROSITE-ProRule" id="PRU00339"/>
    </source>
</evidence>
<feature type="repeat" description="TPR" evidence="3">
    <location>
        <begin position="452"/>
        <end position="485"/>
    </location>
</feature>